<feature type="region of interest" description="Disordered" evidence="1">
    <location>
        <begin position="1"/>
        <end position="33"/>
    </location>
</feature>
<protein>
    <submittedName>
        <fullName evidence="2">Hypp6965 protein</fullName>
    </submittedName>
</protein>
<keyword evidence="3" id="KW-1185">Reference proteome</keyword>
<dbReference type="EMBL" id="OV696698">
    <property type="protein sequence ID" value="CAH1242723.1"/>
    <property type="molecule type" value="Genomic_DNA"/>
</dbReference>
<organism evidence="2 3">
    <name type="scientific">Branchiostoma lanceolatum</name>
    <name type="common">Common lancelet</name>
    <name type="synonym">Amphioxus lanceolatum</name>
    <dbReference type="NCBI Taxonomy" id="7740"/>
    <lineage>
        <taxon>Eukaryota</taxon>
        <taxon>Metazoa</taxon>
        <taxon>Chordata</taxon>
        <taxon>Cephalochordata</taxon>
        <taxon>Leptocardii</taxon>
        <taxon>Amphioxiformes</taxon>
        <taxon>Branchiostomatidae</taxon>
        <taxon>Branchiostoma</taxon>
    </lineage>
</organism>
<gene>
    <name evidence="2" type="primary">Hypp6965</name>
    <name evidence="2" type="ORF">BLAG_LOCUS5987</name>
</gene>
<evidence type="ECO:0000313" key="3">
    <source>
        <dbReference type="Proteomes" id="UP000838412"/>
    </source>
</evidence>
<evidence type="ECO:0000313" key="2">
    <source>
        <dbReference type="EMBL" id="CAH1242723.1"/>
    </source>
</evidence>
<reference evidence="2" key="1">
    <citation type="submission" date="2022-01" db="EMBL/GenBank/DDBJ databases">
        <authorList>
            <person name="Braso-Vives M."/>
        </authorList>
    </citation>
    <scope>NUCLEOTIDE SEQUENCE</scope>
</reference>
<dbReference type="Proteomes" id="UP000838412">
    <property type="component" value="Chromosome 13"/>
</dbReference>
<dbReference type="AlphaFoldDB" id="A0A8J9YVZ3"/>
<name>A0A8J9YVZ3_BRALA</name>
<evidence type="ECO:0000256" key="1">
    <source>
        <dbReference type="SAM" id="MobiDB-lite"/>
    </source>
</evidence>
<accession>A0A8J9YVZ3</accession>
<sequence length="89" mass="9937">MFKKPGKEALGFGARQETEKDTEAAGTAPRHRDHEVLEAAAIFERQRHRRNSNPALMAAKPCSLRLRPIRIAVTDSDGEAAEDILQDDR</sequence>
<proteinExistence type="predicted"/>